<dbReference type="EMBL" id="JBAKFF010000001">
    <property type="protein sequence ID" value="MEX0430053.1"/>
    <property type="molecule type" value="Genomic_DNA"/>
</dbReference>
<dbReference type="InterPro" id="IPR007730">
    <property type="entry name" value="SPOR-like_dom"/>
</dbReference>
<comment type="caution">
    <text evidence="3">The sequence shown here is derived from an EMBL/GenBank/DDBJ whole genome shotgun (WGS) entry which is preliminary data.</text>
</comment>
<keyword evidence="4" id="KW-1185">Reference proteome</keyword>
<dbReference type="InterPro" id="IPR036680">
    <property type="entry name" value="SPOR-like_sf"/>
</dbReference>
<feature type="domain" description="SPOR" evidence="2">
    <location>
        <begin position="114"/>
        <end position="193"/>
    </location>
</feature>
<organism evidence="3 4">
    <name type="scientific">Spiribacter insolitus</name>
    <dbReference type="NCBI Taxonomy" id="3122417"/>
    <lineage>
        <taxon>Bacteria</taxon>
        <taxon>Pseudomonadati</taxon>
        <taxon>Pseudomonadota</taxon>
        <taxon>Gammaproteobacteria</taxon>
        <taxon>Chromatiales</taxon>
        <taxon>Ectothiorhodospiraceae</taxon>
        <taxon>Spiribacter</taxon>
    </lineage>
</organism>
<gene>
    <name evidence="3" type="ORF">V6X30_01385</name>
</gene>
<dbReference type="RefSeq" id="WP_367982850.1">
    <property type="nucleotide sequence ID" value="NZ_JBAKFF010000001.1"/>
</dbReference>
<name>A0ABV3T764_9GAMM</name>
<dbReference type="Gene3D" id="3.30.70.1070">
    <property type="entry name" value="Sporulation related repeat"/>
    <property type="match status" value="1"/>
</dbReference>
<dbReference type="SUPFAM" id="SSF110997">
    <property type="entry name" value="Sporulation related repeat"/>
    <property type="match status" value="1"/>
</dbReference>
<feature type="region of interest" description="Disordered" evidence="1">
    <location>
        <begin position="42"/>
        <end position="111"/>
    </location>
</feature>
<dbReference type="PANTHER" id="PTHR38687:SF1">
    <property type="entry name" value="CELL DIVISION PROTEIN DEDD"/>
    <property type="match status" value="1"/>
</dbReference>
<protein>
    <submittedName>
        <fullName evidence="3">SPOR domain-containing protein</fullName>
    </submittedName>
</protein>
<proteinExistence type="predicted"/>
<evidence type="ECO:0000313" key="3">
    <source>
        <dbReference type="EMBL" id="MEX0430053.1"/>
    </source>
</evidence>
<dbReference type="PROSITE" id="PS51724">
    <property type="entry name" value="SPOR"/>
    <property type="match status" value="1"/>
</dbReference>
<evidence type="ECO:0000313" key="4">
    <source>
        <dbReference type="Proteomes" id="UP001556637"/>
    </source>
</evidence>
<dbReference type="Pfam" id="PF05036">
    <property type="entry name" value="SPOR"/>
    <property type="match status" value="1"/>
</dbReference>
<accession>A0ABV3T764</accession>
<dbReference type="InterPro" id="IPR052521">
    <property type="entry name" value="Cell_div_SPOR-domain"/>
</dbReference>
<dbReference type="Proteomes" id="UP001556637">
    <property type="component" value="Unassembled WGS sequence"/>
</dbReference>
<reference evidence="3 4" key="1">
    <citation type="submission" date="2024-02" db="EMBL/GenBank/DDBJ databases">
        <title>New especies of Spiribacter isolated from saline water.</title>
        <authorList>
            <person name="Leon M.J."/>
            <person name="De La Haba R."/>
            <person name="Sanchez-Porro C."/>
            <person name="Ventosa A."/>
        </authorList>
    </citation>
    <scope>NUCLEOTIDE SEQUENCE [LARGE SCALE GENOMIC DNA]</scope>
    <source>
        <strain evidence="4">ag22IC4-189</strain>
    </source>
</reference>
<sequence length="193" mass="20507">MEQRFKQRLIGAVVLVALGVIFLPMLLSGPVERTRVDIELDMPEPPMVEDGPTLPGEDMLSSPEPGQALADQPAPRDPGSVPEAAEPPNAIDIAPEPVAEAIADDEGAPDAAPVADADALYVQVGAFASADNAESLASRLREDGIELRVVEDEREGRLTYRVQVGPLGDAESAERMAQQLADDHELPGFVIEP</sequence>
<evidence type="ECO:0000259" key="2">
    <source>
        <dbReference type="PROSITE" id="PS51724"/>
    </source>
</evidence>
<evidence type="ECO:0000256" key="1">
    <source>
        <dbReference type="SAM" id="MobiDB-lite"/>
    </source>
</evidence>
<dbReference type="PANTHER" id="PTHR38687">
    <property type="entry name" value="CELL DIVISION PROTEIN DEDD-RELATED"/>
    <property type="match status" value="1"/>
</dbReference>